<reference evidence="1 2" key="1">
    <citation type="submission" date="2018-01" db="EMBL/GenBank/DDBJ databases">
        <title>Draft Genome Sequence of Salmonella Enteritidis Phage SE131.</title>
        <authorList>
            <person name="Kim Y."/>
            <person name="Han B.K."/>
            <person name="Kim H."/>
            <person name="Kim D."/>
        </authorList>
    </citation>
    <scope>NUCLEOTIDE SEQUENCE [LARGE SCALE GENOMIC DNA]</scope>
</reference>
<dbReference type="RefSeq" id="YP_010672000.1">
    <property type="nucleotide sequence ID" value="NC_070974.1"/>
</dbReference>
<organism evidence="1 2">
    <name type="scientific">Salmonella phage SE131</name>
    <dbReference type="NCBI Taxonomy" id="2081631"/>
    <lineage>
        <taxon>Viruses</taxon>
        <taxon>Duplodnaviria</taxon>
        <taxon>Heunggongvirae</taxon>
        <taxon>Uroviricota</taxon>
        <taxon>Caudoviricetes</taxon>
        <taxon>Grimontviridae</taxon>
        <taxon>Moazamivirus</taxon>
        <taxon>Moazamivirus SE131</taxon>
    </lineage>
</organism>
<sequence>MSIKVIDKTKAKATFSELPLWSYFQVDSNVFIKVNDSKDLSHRGINFNAVDVEGGFKHFSCTQRVKHLLDVDIILK</sequence>
<dbReference type="KEGG" id="vg:77948270"/>
<accession>A0A2P1CAD9</accession>
<dbReference type="GeneID" id="77948270"/>
<protein>
    <submittedName>
        <fullName evidence="1">Uncharacterized protein</fullName>
    </submittedName>
</protein>
<evidence type="ECO:0000313" key="2">
    <source>
        <dbReference type="Proteomes" id="UP000240649"/>
    </source>
</evidence>
<dbReference type="Proteomes" id="UP000240649">
    <property type="component" value="Segment"/>
</dbReference>
<keyword evidence="2" id="KW-1185">Reference proteome</keyword>
<name>A0A2P1CAD9_9CAUD</name>
<evidence type="ECO:0000313" key="1">
    <source>
        <dbReference type="EMBL" id="AVJ48151.1"/>
    </source>
</evidence>
<dbReference type="EMBL" id="MG873442">
    <property type="protein sequence ID" value="AVJ48151.1"/>
    <property type="molecule type" value="Genomic_DNA"/>
</dbReference>
<proteinExistence type="predicted"/>